<dbReference type="EMBL" id="MH059636">
    <property type="protein sequence ID" value="AWD90337.1"/>
    <property type="molecule type" value="Genomic_DNA"/>
</dbReference>
<keyword evidence="2" id="KW-1185">Reference proteome</keyword>
<proteinExistence type="predicted"/>
<dbReference type="Gene3D" id="2.60.40.10">
    <property type="entry name" value="Immunoglobulins"/>
    <property type="match status" value="1"/>
</dbReference>
<dbReference type="InterPro" id="IPR013783">
    <property type="entry name" value="Ig-like_fold"/>
</dbReference>
<dbReference type="Proteomes" id="UP000246316">
    <property type="component" value="Segment"/>
</dbReference>
<name>A0A2S1GLS1_9CAUD</name>
<protein>
    <submittedName>
        <fullName evidence="1">Uncharacterized protein</fullName>
    </submittedName>
</protein>
<sequence length="926" mass="98010">MEIKSFVSTSKTGAIVPGAKVYVYKQGTTTLADLYNRAEAKITNPLISDTSGFFEFAAGNGGYDIQFELSDGSKGVLFGIAFSDVAGINTNITALDNQVKAQAIQIQAAKDSADASATKVTQLTTQVSGLDTKVTNMQTDVSKNTSDISSAKTDAADAKSAAATATTNANTANTNTTSLLNSVNGVANITALRARQPAADGERVYLKVHTPSSLAVFRPEGAGWFIGTKTGSATDDGGVVIKAGTGYWTRDKLLQDLTIADFGGVADGVTDAQPAFKLNLDFVVSSYAQSRVGNKGFTLPIQFNTGTYFMKPAEYTKYGAKVADGAADAVFNPSGYYAASGLVIKGAPVESGRQIQTTIISDKSTSPVFLVNHRRLTVRDLIWNGQQTVAQDTTTKMLVGATKGVFNDTASNTQPFLSNQCPGGCFGKYENIQAINTGSYMFYLLDTLDSTADNIFSSLTAGPVFQIGWSGQTYGAWDHSTSIVFSNCNFSNPMAPAIWAPRTAQAIMRNCWFEHGVCPFDINNGQWDLSMVCVEDCIDNPILWYTKYTCITKSVPTGNNFDSFSPTSGSWNSYPKNPDGSAITAWTGGYDQGSWTLQNYGAYFNCPVVAKWTRGPIRVTNNTDNTLYLNLGSFRNPTNGGFFRARVLGGIYYNTSTTQNITGDYLQGEATINIGRGTGGTPKISWYSEGQGPISGVQYQTQTTNDIIPAVWVSIRPRAGEVTVFVEATGLHRDEAGIPAEYVPSGITQAGSPGLNAVTGRFNFNTGSAGFGASGTVAAIATASTAAVNTTLTTVATDAQFLNEPVLPNIQRWERISINGQEMAWPVFAWKPVFTTANPATASVAAGATLTLTTVVTDVISQQWQFSSDNGSTWTNVSGATAQTLTKASMAAADAGQYRLAVRSPNGAGGTGATTYGGVTTVTVTS</sequence>
<dbReference type="SUPFAM" id="SSF48726">
    <property type="entry name" value="Immunoglobulin"/>
    <property type="match status" value="1"/>
</dbReference>
<dbReference type="KEGG" id="vg:65112770"/>
<organism evidence="1 2">
    <name type="scientific">Erwinia phage Cronus</name>
    <dbReference type="NCBI Taxonomy" id="2163633"/>
    <lineage>
        <taxon>Viruses</taxon>
        <taxon>Duplodnaviria</taxon>
        <taxon>Heunggongvirae</taxon>
        <taxon>Uroviricota</taxon>
        <taxon>Caudoviricetes</taxon>
        <taxon>Pantevenvirales</taxon>
        <taxon>Straboviridae</taxon>
        <taxon>Tevenvirinae</taxon>
        <taxon>Risoevirus</taxon>
        <taxon>Risoevirus cronus</taxon>
        <taxon>Roskildevirus cronus</taxon>
    </lineage>
</organism>
<dbReference type="RefSeq" id="YP_010095136.1">
    <property type="nucleotide sequence ID" value="NC_055743.1"/>
</dbReference>
<dbReference type="InterPro" id="IPR036179">
    <property type="entry name" value="Ig-like_dom_sf"/>
</dbReference>
<reference evidence="1" key="1">
    <citation type="submission" date="2018-03" db="EMBL/GenBank/DDBJ databases">
        <title>Phage therapy in agriculture - a green tech approach to combat plant pathogenic bacteria.</title>
        <authorList>
            <person name="Carstens A.B."/>
            <person name="Djurhuus A.M."/>
            <person name="Hansen L.H."/>
        </authorList>
    </citation>
    <scope>NUCLEOTIDE SEQUENCE [LARGE SCALE GENOMIC DNA]</scope>
</reference>
<accession>A0A2S1GLS1</accession>
<dbReference type="Gene3D" id="1.20.5.190">
    <property type="match status" value="1"/>
</dbReference>
<evidence type="ECO:0000313" key="1">
    <source>
        <dbReference type="EMBL" id="AWD90337.1"/>
    </source>
</evidence>
<evidence type="ECO:0000313" key="2">
    <source>
        <dbReference type="Proteomes" id="UP000246316"/>
    </source>
</evidence>
<dbReference type="GeneID" id="65112770"/>